<sequence length="206" mass="23793">MSVDTEIAEIKLGLENVHQVLGKVSKQLVNATASVNKHLDVFDREVRSVERAVRNVKINADDIFQYFPRHTVYLAALLCIDALIWLLGFFLIYKIIRSYRQRWDRSALFQEKLKPTTVYDSVPTAEPSGQQLETKIPMEEVPNNKPYQPWPTYPSHPPPPYIRRPLARDSPGENEEASSLLDGLQPEARSDWRRVIRRDKRASIEV</sequence>
<evidence type="ECO:0000256" key="1">
    <source>
        <dbReference type="SAM" id="MobiDB-lite"/>
    </source>
</evidence>
<keyword evidence="3" id="KW-1185">Reference proteome</keyword>
<evidence type="ECO:0000256" key="2">
    <source>
        <dbReference type="SAM" id="Phobius"/>
    </source>
</evidence>
<feature type="compositionally biased region" description="Pro residues" evidence="1">
    <location>
        <begin position="148"/>
        <end position="162"/>
    </location>
</feature>
<dbReference type="AlphaFoldDB" id="A0A7E4UPB1"/>
<reference evidence="4" key="2">
    <citation type="submission" date="2020-10" db="UniProtKB">
        <authorList>
            <consortium name="WormBaseParasite"/>
        </authorList>
    </citation>
    <scope>IDENTIFICATION</scope>
</reference>
<name>A0A7E4UPB1_PANRE</name>
<protein>
    <submittedName>
        <fullName evidence="4">Protein tweety homolog</fullName>
    </submittedName>
</protein>
<keyword evidence="2" id="KW-0472">Membrane</keyword>
<dbReference type="Proteomes" id="UP000492821">
    <property type="component" value="Unassembled WGS sequence"/>
</dbReference>
<feature type="region of interest" description="Disordered" evidence="1">
    <location>
        <begin position="122"/>
        <end position="184"/>
    </location>
</feature>
<evidence type="ECO:0000313" key="3">
    <source>
        <dbReference type="Proteomes" id="UP000492821"/>
    </source>
</evidence>
<proteinExistence type="predicted"/>
<keyword evidence="2" id="KW-0812">Transmembrane</keyword>
<dbReference type="WBParaSite" id="Pan_g10834.t1">
    <property type="protein sequence ID" value="Pan_g10834.t1"/>
    <property type="gene ID" value="Pan_g10834"/>
</dbReference>
<organism evidence="3 4">
    <name type="scientific">Panagrellus redivivus</name>
    <name type="common">Microworm</name>
    <dbReference type="NCBI Taxonomy" id="6233"/>
    <lineage>
        <taxon>Eukaryota</taxon>
        <taxon>Metazoa</taxon>
        <taxon>Ecdysozoa</taxon>
        <taxon>Nematoda</taxon>
        <taxon>Chromadorea</taxon>
        <taxon>Rhabditida</taxon>
        <taxon>Tylenchina</taxon>
        <taxon>Panagrolaimomorpha</taxon>
        <taxon>Panagrolaimoidea</taxon>
        <taxon>Panagrolaimidae</taxon>
        <taxon>Panagrellus</taxon>
    </lineage>
</organism>
<keyword evidence="2" id="KW-1133">Transmembrane helix</keyword>
<accession>A0A7E4UPB1</accession>
<reference evidence="3" key="1">
    <citation type="journal article" date="2013" name="Genetics">
        <title>The draft genome and transcriptome of Panagrellus redivivus are shaped by the harsh demands of a free-living lifestyle.</title>
        <authorList>
            <person name="Srinivasan J."/>
            <person name="Dillman A.R."/>
            <person name="Macchietto M.G."/>
            <person name="Heikkinen L."/>
            <person name="Lakso M."/>
            <person name="Fracchia K.M."/>
            <person name="Antoshechkin I."/>
            <person name="Mortazavi A."/>
            <person name="Wong G."/>
            <person name="Sternberg P.W."/>
        </authorList>
    </citation>
    <scope>NUCLEOTIDE SEQUENCE [LARGE SCALE GENOMIC DNA]</scope>
    <source>
        <strain evidence="3">MT8872</strain>
    </source>
</reference>
<evidence type="ECO:0000313" key="4">
    <source>
        <dbReference type="WBParaSite" id="Pan_g10834.t1"/>
    </source>
</evidence>
<feature type="transmembrane region" description="Helical" evidence="2">
    <location>
        <begin position="72"/>
        <end position="96"/>
    </location>
</feature>